<dbReference type="SUPFAM" id="SSF53448">
    <property type="entry name" value="Nucleotide-diphospho-sugar transferases"/>
    <property type="match status" value="1"/>
</dbReference>
<dbReference type="Gene3D" id="3.90.550.10">
    <property type="entry name" value="Spore Coat Polysaccharide Biosynthesis Protein SpsA, Chain A"/>
    <property type="match status" value="1"/>
</dbReference>
<dbReference type="InterPro" id="IPR029044">
    <property type="entry name" value="Nucleotide-diphossugar_trans"/>
</dbReference>
<evidence type="ECO:0000313" key="2">
    <source>
        <dbReference type="EMBL" id="GAH44295.1"/>
    </source>
</evidence>
<proteinExistence type="predicted"/>
<comment type="caution">
    <text evidence="2">The sequence shown here is derived from an EMBL/GenBank/DDBJ whole genome shotgun (WGS) entry which is preliminary data.</text>
</comment>
<reference evidence="2" key="1">
    <citation type="journal article" date="2014" name="Front. Microbiol.">
        <title>High frequency of phylogenetically diverse reductive dehalogenase-homologous genes in deep subseafloor sedimentary metagenomes.</title>
        <authorList>
            <person name="Kawai M."/>
            <person name="Futagami T."/>
            <person name="Toyoda A."/>
            <person name="Takaki Y."/>
            <person name="Nishi S."/>
            <person name="Hori S."/>
            <person name="Arai W."/>
            <person name="Tsubouchi T."/>
            <person name="Morono Y."/>
            <person name="Uchiyama I."/>
            <person name="Ito T."/>
            <person name="Fujiyama A."/>
            <person name="Inagaki F."/>
            <person name="Takami H."/>
        </authorList>
    </citation>
    <scope>NUCLEOTIDE SEQUENCE</scope>
    <source>
        <strain evidence="2">Expedition CK06-06</strain>
    </source>
</reference>
<dbReference type="PANTHER" id="PTHR47183">
    <property type="entry name" value="GLUCOSE-1-PHOSPHATE CYTIDYLYLTRANSFERASE-RELATED"/>
    <property type="match status" value="1"/>
</dbReference>
<organism evidence="2">
    <name type="scientific">marine sediment metagenome</name>
    <dbReference type="NCBI Taxonomy" id="412755"/>
    <lineage>
        <taxon>unclassified sequences</taxon>
        <taxon>metagenomes</taxon>
        <taxon>ecological metagenomes</taxon>
    </lineage>
</organism>
<protein>
    <recommendedName>
        <fullName evidence="1">Nucleotidyl transferase domain-containing protein</fullName>
    </recommendedName>
</protein>
<gene>
    <name evidence="2" type="ORF">S03H2_11826</name>
</gene>
<dbReference type="InterPro" id="IPR013446">
    <property type="entry name" value="G1P_cyt_trans-like"/>
</dbReference>
<feature type="domain" description="Nucleotidyl transferase" evidence="1">
    <location>
        <begin position="9"/>
        <end position="206"/>
    </location>
</feature>
<sequence>ENDMEKPEVVILCGGKGSRLSEETVLKPKPMIEIGGRPILWHIMEIYSYYGYNKFVLALGYQSEYIENYFTNNRTNWEITFIDTGLDTLKGGRIKRLEKYITSDNFHLTYGDGVANIDLEKLYDFHLSHSSIGTVTAVRPPSRFGELKISGDKVIKFEEKPQLGTGVINGGFFVFKKKFMEYLTPDVNCDFEFGALQKLAQDGELRAYGHEGFWQCMDNVRDRDYLNKLWDNNQAHWKVWE</sequence>
<dbReference type="AlphaFoldDB" id="X1GHH8"/>
<name>X1GHH8_9ZZZZ</name>
<dbReference type="GO" id="GO:0047343">
    <property type="term" value="F:glucose-1-phosphate cytidylyltransferase activity"/>
    <property type="evidence" value="ECO:0007669"/>
    <property type="project" value="InterPro"/>
</dbReference>
<dbReference type="Pfam" id="PF00483">
    <property type="entry name" value="NTP_transferase"/>
    <property type="match status" value="1"/>
</dbReference>
<dbReference type="PANTHER" id="PTHR47183:SF1">
    <property type="entry name" value="GLUCOSE-1-PHOSPHATE CYTIDYLYLTRANSFERASE"/>
    <property type="match status" value="1"/>
</dbReference>
<feature type="non-terminal residue" evidence="2">
    <location>
        <position position="1"/>
    </location>
</feature>
<accession>X1GHH8</accession>
<dbReference type="InterPro" id="IPR005835">
    <property type="entry name" value="NTP_transferase_dom"/>
</dbReference>
<dbReference type="EMBL" id="BARU01006020">
    <property type="protein sequence ID" value="GAH44295.1"/>
    <property type="molecule type" value="Genomic_DNA"/>
</dbReference>
<evidence type="ECO:0000259" key="1">
    <source>
        <dbReference type="Pfam" id="PF00483"/>
    </source>
</evidence>